<reference evidence="3 4" key="1">
    <citation type="submission" date="2012-05" db="EMBL/GenBank/DDBJ databases">
        <title>The Genome Sequence of Eubacteriaceae bacterium CM2.</title>
        <authorList>
            <consortium name="The Broad Institute Genome Sequencing Platform"/>
            <person name="Earl A."/>
            <person name="Ward D."/>
            <person name="Feldgarden M."/>
            <person name="Gevers D."/>
            <person name="Sizova M."/>
            <person name="Hazen A."/>
            <person name="Epstein S."/>
            <person name="Walker B."/>
            <person name="Young S.K."/>
            <person name="Zeng Q."/>
            <person name="Gargeya S."/>
            <person name="Fitzgerald M."/>
            <person name="Haas B."/>
            <person name="Abouelleil A."/>
            <person name="Alvarado L."/>
            <person name="Arachchi H.M."/>
            <person name="Berlin A."/>
            <person name="Chapman S.B."/>
            <person name="Goldberg J."/>
            <person name="Griggs A."/>
            <person name="Gujja S."/>
            <person name="Hansen M."/>
            <person name="Howarth C."/>
            <person name="Imamovic A."/>
            <person name="Larimer J."/>
            <person name="McCowen C."/>
            <person name="Montmayeur A."/>
            <person name="Murphy C."/>
            <person name="Neiman D."/>
            <person name="Pearson M."/>
            <person name="Priest M."/>
            <person name="Roberts A."/>
            <person name="Saif S."/>
            <person name="Shea T."/>
            <person name="Sisk P."/>
            <person name="Sykes S."/>
            <person name="Wortman J."/>
            <person name="Nusbaum C."/>
            <person name="Birren B."/>
        </authorList>
    </citation>
    <scope>NUCLEOTIDE SEQUENCE [LARGE SCALE GENOMIC DNA]</scope>
    <source>
        <strain evidence="3 4">CM2</strain>
    </source>
</reference>
<evidence type="ECO:0000259" key="2">
    <source>
        <dbReference type="Pfam" id="PF13335"/>
    </source>
</evidence>
<dbReference type="PATRIC" id="fig|796939.3.peg.1471"/>
<protein>
    <submittedName>
        <fullName evidence="3">Mg chelatase-like protein</fullName>
    </submittedName>
</protein>
<dbReference type="PANTHER" id="PTHR32039">
    <property type="entry name" value="MAGNESIUM-CHELATASE SUBUNIT CHLI"/>
    <property type="match status" value="1"/>
</dbReference>
<dbReference type="Proteomes" id="UP000017818">
    <property type="component" value="Unassembled WGS sequence"/>
</dbReference>
<dbReference type="Gene3D" id="3.40.50.300">
    <property type="entry name" value="P-loop containing nucleotide triphosphate hydrolases"/>
    <property type="match status" value="1"/>
</dbReference>
<dbReference type="Pfam" id="PF13335">
    <property type="entry name" value="Mg_chelatase_C"/>
    <property type="match status" value="1"/>
</dbReference>
<dbReference type="Gene3D" id="3.30.230.10">
    <property type="match status" value="1"/>
</dbReference>
<dbReference type="Pfam" id="PF13541">
    <property type="entry name" value="ChlI"/>
    <property type="match status" value="1"/>
</dbReference>
<dbReference type="InterPro" id="IPR014721">
    <property type="entry name" value="Ribsml_uS5_D2-typ_fold_subgr"/>
</dbReference>
<dbReference type="GO" id="GO:0005524">
    <property type="term" value="F:ATP binding"/>
    <property type="evidence" value="ECO:0007669"/>
    <property type="project" value="InterPro"/>
</dbReference>
<dbReference type="InterPro" id="IPR025158">
    <property type="entry name" value="Mg_chelat-rel_C"/>
</dbReference>
<dbReference type="HOGENOM" id="CLU_026145_1_1_9"/>
<dbReference type="InterPro" id="IPR027417">
    <property type="entry name" value="P-loop_NTPase"/>
</dbReference>
<dbReference type="InterPro" id="IPR020568">
    <property type="entry name" value="Ribosomal_Su5_D2-typ_SF"/>
</dbReference>
<dbReference type="SUPFAM" id="SSF52540">
    <property type="entry name" value="P-loop containing nucleoside triphosphate hydrolases"/>
    <property type="match status" value="1"/>
</dbReference>
<dbReference type="InterPro" id="IPR004482">
    <property type="entry name" value="Mg_chelat-rel"/>
</dbReference>
<feature type="domain" description="Mg chelatase-related protein C-terminal" evidence="2">
    <location>
        <begin position="416"/>
        <end position="510"/>
    </location>
</feature>
<evidence type="ECO:0000313" key="3">
    <source>
        <dbReference type="EMBL" id="EHL16111.1"/>
    </source>
</evidence>
<evidence type="ECO:0000259" key="1">
    <source>
        <dbReference type="Pfam" id="PF01078"/>
    </source>
</evidence>
<organism evidence="3 4">
    <name type="scientific">Peptoanaerobacter stomatis</name>
    <dbReference type="NCBI Taxonomy" id="796937"/>
    <lineage>
        <taxon>Bacteria</taxon>
        <taxon>Bacillati</taxon>
        <taxon>Bacillota</taxon>
        <taxon>Clostridia</taxon>
        <taxon>Peptostreptococcales</taxon>
        <taxon>Filifactoraceae</taxon>
        <taxon>Peptoanaerobacter</taxon>
    </lineage>
</organism>
<gene>
    <name evidence="3" type="ORF">HMPREF9630_01954</name>
</gene>
<dbReference type="PANTHER" id="PTHR32039:SF7">
    <property type="entry name" value="COMPETENCE PROTEIN COMM"/>
    <property type="match status" value="1"/>
</dbReference>
<feature type="domain" description="Magnesium chelatase ChlI-like catalytic" evidence="1">
    <location>
        <begin position="201"/>
        <end position="404"/>
    </location>
</feature>
<dbReference type="InterPro" id="IPR000523">
    <property type="entry name" value="Mg_chelatse_chII-like_cat_dom"/>
</dbReference>
<dbReference type="SUPFAM" id="SSF54211">
    <property type="entry name" value="Ribosomal protein S5 domain 2-like"/>
    <property type="match status" value="1"/>
</dbReference>
<dbReference type="EMBL" id="AFZF02000016">
    <property type="protein sequence ID" value="EHL16111.1"/>
    <property type="molecule type" value="Genomic_DNA"/>
</dbReference>
<proteinExistence type="predicted"/>
<evidence type="ECO:0000313" key="4">
    <source>
        <dbReference type="Proteomes" id="UP000017818"/>
    </source>
</evidence>
<dbReference type="Pfam" id="PF01078">
    <property type="entry name" value="Mg_chelatase"/>
    <property type="match status" value="1"/>
</dbReference>
<dbReference type="InterPro" id="IPR045006">
    <property type="entry name" value="CHLI-like"/>
</dbReference>
<dbReference type="AlphaFoldDB" id="V9HPR7"/>
<accession>V9HPR7</accession>
<comment type="caution">
    <text evidence="3">The sequence shown here is derived from an EMBL/GenBank/DDBJ whole genome shotgun (WGS) entry which is preliminary data.</text>
</comment>
<name>V9HPR7_9FIRM</name>
<dbReference type="NCBIfam" id="TIGR00368">
    <property type="entry name" value="YifB family Mg chelatase-like AAA ATPase"/>
    <property type="match status" value="1"/>
</dbReference>
<sequence length="520" mass="58366">MTNSKEVFFLFSQVITAGTYGIDGFKVTVEADISKGMPGITIVGLPAVAVKESKDRIKSAITNSLFNYPITKKIVINLSPADVKKEGSHYDLPIALAILSENVAMNNEKIKNTAFLGELSLDGKLRKIKASTAMILGLVKDENIKNVIIPKSNEKEASMIPDINVYTAEDINEVIEYLQDVRELKRVGDFSSYINIPSSKDFSDVKGSSAIKRAAQISAAGFHNLFMIGSPGSGKTMVASRMNTIMPPLNEDEYIEVSKIYSFLGEIPDDIVFRNRPFRSPHHTITYTSLIGGGAMAIPGEVVLSHSGILFMDEFLNFDKKLIQGLRQPIEDKFVTISRVNYKLTYPSNFLLVAATNPCPCGNFMNPLKECVCTEKKIHDYLQKASGPILDRMDIFVETTPIPYDDLTNNGTEELSSEELKKGVYIAVQVQKERFKDLNINYNSQMNSKHIEYYCKLESDAEKLIQMFFKSSKLTARSYHRLLKVARTIADMEQSEKIKQNHIAEAISFRKTYSKYWEKI</sequence>